<reference evidence="2 3" key="1">
    <citation type="submission" date="2024-06" db="EMBL/GenBank/DDBJ databases">
        <title>A chromosome level genome sequence of Diviner's sage (Salvia divinorum).</title>
        <authorList>
            <person name="Ford S.A."/>
            <person name="Ro D.-K."/>
            <person name="Ness R.W."/>
            <person name="Phillips M.A."/>
        </authorList>
    </citation>
    <scope>NUCLEOTIDE SEQUENCE [LARGE SCALE GENOMIC DNA]</scope>
    <source>
        <strain evidence="2">SAF-2024a</strain>
        <tissue evidence="2">Leaf</tissue>
    </source>
</reference>
<accession>A0ABD1GTU4</accession>
<dbReference type="Pfam" id="PF21737">
    <property type="entry name" value="DUF6865"/>
    <property type="match status" value="1"/>
</dbReference>
<keyword evidence="3" id="KW-1185">Reference proteome</keyword>
<feature type="region of interest" description="Disordered" evidence="1">
    <location>
        <begin position="31"/>
        <end position="52"/>
    </location>
</feature>
<evidence type="ECO:0000313" key="3">
    <source>
        <dbReference type="Proteomes" id="UP001567538"/>
    </source>
</evidence>
<organism evidence="2 3">
    <name type="scientific">Salvia divinorum</name>
    <name type="common">Maria pastora</name>
    <name type="synonym">Diviner's sage</name>
    <dbReference type="NCBI Taxonomy" id="28513"/>
    <lineage>
        <taxon>Eukaryota</taxon>
        <taxon>Viridiplantae</taxon>
        <taxon>Streptophyta</taxon>
        <taxon>Embryophyta</taxon>
        <taxon>Tracheophyta</taxon>
        <taxon>Spermatophyta</taxon>
        <taxon>Magnoliopsida</taxon>
        <taxon>eudicotyledons</taxon>
        <taxon>Gunneridae</taxon>
        <taxon>Pentapetalae</taxon>
        <taxon>asterids</taxon>
        <taxon>lamiids</taxon>
        <taxon>Lamiales</taxon>
        <taxon>Lamiaceae</taxon>
        <taxon>Nepetoideae</taxon>
        <taxon>Mentheae</taxon>
        <taxon>Salviinae</taxon>
        <taxon>Salvia</taxon>
        <taxon>Salvia subgen. Calosphace</taxon>
    </lineage>
</organism>
<dbReference type="PANTHER" id="PTHR35282">
    <property type="entry name" value="F5D14.24 PROTEIN"/>
    <property type="match status" value="1"/>
</dbReference>
<dbReference type="PANTHER" id="PTHR35282:SF2">
    <property type="entry name" value="F5D14.24 PROTEIN"/>
    <property type="match status" value="1"/>
</dbReference>
<evidence type="ECO:0000256" key="1">
    <source>
        <dbReference type="SAM" id="MobiDB-lite"/>
    </source>
</evidence>
<evidence type="ECO:0000313" key="2">
    <source>
        <dbReference type="EMBL" id="KAL1546558.1"/>
    </source>
</evidence>
<dbReference type="EMBL" id="JBEAFC010000008">
    <property type="protein sequence ID" value="KAL1546558.1"/>
    <property type="molecule type" value="Genomic_DNA"/>
</dbReference>
<dbReference type="InterPro" id="IPR049198">
    <property type="entry name" value="DUF6865"/>
</dbReference>
<feature type="compositionally biased region" description="Basic and acidic residues" evidence="1">
    <location>
        <begin position="38"/>
        <end position="52"/>
    </location>
</feature>
<proteinExistence type="predicted"/>
<sequence>MDKAEPNKKLTEDSTRESLIALSYKVPANEQPAATYPKDTRSENACESPHFDGKEKYRTELISISYLPTPDMEIRPLPPVELDG</sequence>
<dbReference type="Proteomes" id="UP001567538">
    <property type="component" value="Unassembled WGS sequence"/>
</dbReference>
<gene>
    <name evidence="2" type="ORF">AAHA92_23139</name>
</gene>
<protein>
    <submittedName>
        <fullName evidence="2">Uncharacterized protein</fullName>
    </submittedName>
</protein>
<dbReference type="AlphaFoldDB" id="A0ABD1GTU4"/>
<comment type="caution">
    <text evidence="2">The sequence shown here is derived from an EMBL/GenBank/DDBJ whole genome shotgun (WGS) entry which is preliminary data.</text>
</comment>
<name>A0ABD1GTU4_SALDI</name>